<dbReference type="AlphaFoldDB" id="A0A8I2B6G7"/>
<dbReference type="NCBIfam" id="TIGR01064">
    <property type="entry name" value="pyruv_kin"/>
    <property type="match status" value="1"/>
</dbReference>
<dbReference type="EMBL" id="JAFNAA010000014">
    <property type="protein sequence ID" value="MBO1109092.1"/>
    <property type="molecule type" value="Genomic_DNA"/>
</dbReference>
<dbReference type="GO" id="GO:0016301">
    <property type="term" value="F:kinase activity"/>
    <property type="evidence" value="ECO:0007669"/>
    <property type="project" value="UniProtKB-KW"/>
</dbReference>
<protein>
    <recommendedName>
        <fullName evidence="3 12">Pyruvate kinase</fullName>
        <ecNumber evidence="3 12">2.7.1.40</ecNumber>
    </recommendedName>
</protein>
<dbReference type="Gene3D" id="3.20.20.60">
    <property type="entry name" value="Phosphoenolpyruvate-binding domains"/>
    <property type="match status" value="1"/>
</dbReference>
<reference evidence="15" key="1">
    <citation type="submission" date="2021-03" db="EMBL/GenBank/DDBJ databases">
        <title>Plesiomonas shigelloides zfcc0051, isolated from zebrafish feces.</title>
        <authorList>
            <person name="Vanderhoek Z."/>
            <person name="Gaulke C."/>
        </authorList>
    </citation>
    <scope>NUCLEOTIDE SEQUENCE</scope>
    <source>
        <strain evidence="15">Zfcc0051</strain>
    </source>
</reference>
<evidence type="ECO:0000256" key="11">
    <source>
        <dbReference type="ARBA" id="ARBA00023317"/>
    </source>
</evidence>
<evidence type="ECO:0000256" key="2">
    <source>
        <dbReference type="ARBA" id="ARBA00008663"/>
    </source>
</evidence>
<dbReference type="PRINTS" id="PR01050">
    <property type="entry name" value="PYRUVTKNASE"/>
</dbReference>
<dbReference type="EC" id="2.7.1.40" evidence="3 12"/>
<evidence type="ECO:0000256" key="12">
    <source>
        <dbReference type="NCBIfam" id="TIGR01064"/>
    </source>
</evidence>
<evidence type="ECO:0000256" key="9">
    <source>
        <dbReference type="ARBA" id="ARBA00022842"/>
    </source>
</evidence>
<dbReference type="Gene3D" id="2.40.33.10">
    <property type="entry name" value="PK beta-barrel domain-like"/>
    <property type="match status" value="1"/>
</dbReference>
<dbReference type="SUPFAM" id="SSF50800">
    <property type="entry name" value="PK beta-barrel domain-like"/>
    <property type="match status" value="1"/>
</dbReference>
<dbReference type="InterPro" id="IPR015813">
    <property type="entry name" value="Pyrv/PenolPyrv_kinase-like_dom"/>
</dbReference>
<accession>A0A8I2B6G7</accession>
<dbReference type="SUPFAM" id="SSF51621">
    <property type="entry name" value="Phosphoenolpyruvate/pyruvate domain"/>
    <property type="match status" value="1"/>
</dbReference>
<feature type="domain" description="Pyruvate kinase barrel" evidence="14">
    <location>
        <begin position="1"/>
        <end position="326"/>
    </location>
</feature>
<organism evidence="15 16">
    <name type="scientific">Plesiomonas shigelloides</name>
    <name type="common">Aeromonas shigelloides</name>
    <dbReference type="NCBI Taxonomy" id="703"/>
    <lineage>
        <taxon>Bacteria</taxon>
        <taxon>Pseudomonadati</taxon>
        <taxon>Pseudomonadota</taxon>
        <taxon>Gammaproteobacteria</taxon>
        <taxon>Enterobacterales</taxon>
        <taxon>Enterobacteriaceae</taxon>
        <taxon>Plesiomonas</taxon>
    </lineage>
</organism>
<dbReference type="GO" id="GO:0000287">
    <property type="term" value="F:magnesium ion binding"/>
    <property type="evidence" value="ECO:0007669"/>
    <property type="project" value="UniProtKB-UniRule"/>
</dbReference>
<evidence type="ECO:0000256" key="4">
    <source>
        <dbReference type="ARBA" id="ARBA00022679"/>
    </source>
</evidence>
<dbReference type="UniPathway" id="UPA00109">
    <property type="reaction ID" value="UER00188"/>
</dbReference>
<keyword evidence="4 13" id="KW-0808">Transferase</keyword>
<comment type="catalytic activity">
    <reaction evidence="13">
        <text>pyruvate + ATP = phosphoenolpyruvate + ADP + H(+)</text>
        <dbReference type="Rhea" id="RHEA:18157"/>
        <dbReference type="ChEBI" id="CHEBI:15361"/>
        <dbReference type="ChEBI" id="CHEBI:15378"/>
        <dbReference type="ChEBI" id="CHEBI:30616"/>
        <dbReference type="ChEBI" id="CHEBI:58702"/>
        <dbReference type="ChEBI" id="CHEBI:456216"/>
        <dbReference type="EC" id="2.7.1.40"/>
    </reaction>
</comment>
<evidence type="ECO:0000259" key="14">
    <source>
        <dbReference type="Pfam" id="PF00224"/>
    </source>
</evidence>
<dbReference type="InterPro" id="IPR001697">
    <property type="entry name" value="Pyr_Knase"/>
</dbReference>
<dbReference type="Pfam" id="PF00224">
    <property type="entry name" value="PK"/>
    <property type="match status" value="1"/>
</dbReference>
<dbReference type="FunFam" id="2.40.33.10:FF:000001">
    <property type="entry name" value="Pyruvate kinase"/>
    <property type="match status" value="1"/>
</dbReference>
<keyword evidence="7 13" id="KW-0418">Kinase</keyword>
<dbReference type="InterPro" id="IPR015806">
    <property type="entry name" value="Pyrv_Knase_insert_dom_sf"/>
</dbReference>
<keyword evidence="6" id="KW-0547">Nucleotide-binding</keyword>
<keyword evidence="5" id="KW-0479">Metal-binding</keyword>
<comment type="pathway">
    <text evidence="1 13">Carbohydrate degradation; glycolysis; pyruvate from D-glyceraldehyde 3-phosphate: step 5/5.</text>
</comment>
<evidence type="ECO:0000313" key="15">
    <source>
        <dbReference type="EMBL" id="MBO1109092.1"/>
    </source>
</evidence>
<evidence type="ECO:0000256" key="13">
    <source>
        <dbReference type="RuleBase" id="RU000504"/>
    </source>
</evidence>
<evidence type="ECO:0000313" key="16">
    <source>
        <dbReference type="Proteomes" id="UP000664658"/>
    </source>
</evidence>
<dbReference type="PANTHER" id="PTHR11817">
    <property type="entry name" value="PYRUVATE KINASE"/>
    <property type="match status" value="1"/>
</dbReference>
<proteinExistence type="inferred from homology"/>
<dbReference type="RefSeq" id="WP_207542369.1">
    <property type="nucleotide sequence ID" value="NZ_JAFNAA010000014.1"/>
</dbReference>
<dbReference type="InterPro" id="IPR015793">
    <property type="entry name" value="Pyrv_Knase_brl"/>
</dbReference>
<dbReference type="GO" id="GO:0005524">
    <property type="term" value="F:ATP binding"/>
    <property type="evidence" value="ECO:0007669"/>
    <property type="project" value="UniProtKB-KW"/>
</dbReference>
<comment type="caution">
    <text evidence="15">The sequence shown here is derived from an EMBL/GenBank/DDBJ whole genome shotgun (WGS) entry which is preliminary data.</text>
</comment>
<gene>
    <name evidence="15" type="primary">pyk</name>
    <name evidence="15" type="ORF">J2R62_12890</name>
</gene>
<evidence type="ECO:0000256" key="5">
    <source>
        <dbReference type="ARBA" id="ARBA00022723"/>
    </source>
</evidence>
<keyword evidence="8" id="KW-0067">ATP-binding</keyword>
<dbReference type="Proteomes" id="UP000664658">
    <property type="component" value="Unassembled WGS sequence"/>
</dbReference>
<comment type="similarity">
    <text evidence="2 13">Belongs to the pyruvate kinase family.</text>
</comment>
<evidence type="ECO:0000256" key="1">
    <source>
        <dbReference type="ARBA" id="ARBA00004997"/>
    </source>
</evidence>
<name>A0A8I2B6G7_PLESH</name>
<dbReference type="InterPro" id="IPR040442">
    <property type="entry name" value="Pyrv_kinase-like_dom_sf"/>
</dbReference>
<keyword evidence="9 13" id="KW-0460">Magnesium</keyword>
<evidence type="ECO:0000256" key="8">
    <source>
        <dbReference type="ARBA" id="ARBA00022840"/>
    </source>
</evidence>
<evidence type="ECO:0000256" key="6">
    <source>
        <dbReference type="ARBA" id="ARBA00022741"/>
    </source>
</evidence>
<keyword evidence="10 13" id="KW-0324">Glycolysis</keyword>
<evidence type="ECO:0000256" key="10">
    <source>
        <dbReference type="ARBA" id="ARBA00023152"/>
    </source>
</evidence>
<keyword evidence="11 15" id="KW-0670">Pyruvate</keyword>
<dbReference type="InterPro" id="IPR011037">
    <property type="entry name" value="Pyrv_Knase-like_insert_dom_sf"/>
</dbReference>
<dbReference type="GO" id="GO:0004743">
    <property type="term" value="F:pyruvate kinase activity"/>
    <property type="evidence" value="ECO:0007669"/>
    <property type="project" value="UniProtKB-UniRule"/>
</dbReference>
<dbReference type="GO" id="GO:0030955">
    <property type="term" value="F:potassium ion binding"/>
    <property type="evidence" value="ECO:0007669"/>
    <property type="project" value="UniProtKB-UniRule"/>
</dbReference>
<evidence type="ECO:0000256" key="7">
    <source>
        <dbReference type="ARBA" id="ARBA00022777"/>
    </source>
</evidence>
<dbReference type="NCBIfam" id="NF004491">
    <property type="entry name" value="PRK05826.1"/>
    <property type="match status" value="1"/>
</dbReference>
<evidence type="ECO:0000256" key="3">
    <source>
        <dbReference type="ARBA" id="ARBA00012142"/>
    </source>
</evidence>
<sequence>MRKTKIIATLGPASNSLEKISDLIMAGANVFRLNFSHGTQEQHQKTAALVRVAAANLGQEVKILADLQGPKIRIRNFAAGEAVICNGESFTLHADPQVMGDHHGVALDYPELLQDIACGDRLMLDDGKIQLQVEAIADDHALTTVIQGGILKDRKGINLLGGGLSAPALTEKDRQDLCVATEIAADFIAVSFPKSPADLIEAKCLTAQAGSKAQIIAKIERAEVVDTDANIIAMINEADGVMVARGDLAVEIGEARLPAAQKRILHLASAMNCPAITATQMLESMIHSPVPTRAEILDVANAVLDGSSALMLSAESASGAYPVEAVAMMNRIISGIEKDMLKYPEVLN</sequence>